<dbReference type="InterPro" id="IPR013325">
    <property type="entry name" value="RNA_pol_sigma_r2"/>
</dbReference>
<dbReference type="SUPFAM" id="SSF88659">
    <property type="entry name" value="Sigma3 and sigma4 domains of RNA polymerase sigma factors"/>
    <property type="match status" value="1"/>
</dbReference>
<evidence type="ECO:0000256" key="4">
    <source>
        <dbReference type="ARBA" id="ARBA00023163"/>
    </source>
</evidence>
<keyword evidence="8" id="KW-1185">Reference proteome</keyword>
<dbReference type="Gene3D" id="1.10.10.10">
    <property type="entry name" value="Winged helix-like DNA-binding domain superfamily/Winged helix DNA-binding domain"/>
    <property type="match status" value="1"/>
</dbReference>
<feature type="domain" description="RNA polymerase sigma-70 region 2" evidence="5">
    <location>
        <begin position="28"/>
        <end position="87"/>
    </location>
</feature>
<keyword evidence="4" id="KW-0804">Transcription</keyword>
<dbReference type="EMBL" id="JAUOTP010000003">
    <property type="protein sequence ID" value="MDO6414632.1"/>
    <property type="molecule type" value="Genomic_DNA"/>
</dbReference>
<dbReference type="Proteomes" id="UP001169764">
    <property type="component" value="Unassembled WGS sequence"/>
</dbReference>
<comment type="caution">
    <text evidence="7">The sequence shown here is derived from an EMBL/GenBank/DDBJ whole genome shotgun (WGS) entry which is preliminary data.</text>
</comment>
<dbReference type="InterPro" id="IPR014284">
    <property type="entry name" value="RNA_pol_sigma-70_dom"/>
</dbReference>
<keyword evidence="3" id="KW-0731">Sigma factor</keyword>
<keyword evidence="2" id="KW-0805">Transcription regulation</keyword>
<dbReference type="InterPro" id="IPR013249">
    <property type="entry name" value="RNA_pol_sigma70_r4_t2"/>
</dbReference>
<dbReference type="Pfam" id="PF08281">
    <property type="entry name" value="Sigma70_r4_2"/>
    <property type="match status" value="1"/>
</dbReference>
<dbReference type="InterPro" id="IPR013324">
    <property type="entry name" value="RNA_pol_sigma_r3/r4-like"/>
</dbReference>
<evidence type="ECO:0000256" key="1">
    <source>
        <dbReference type="ARBA" id="ARBA00010641"/>
    </source>
</evidence>
<accession>A0ABT8Y8H7</accession>
<name>A0ABT8Y8H7_9SPHN</name>
<evidence type="ECO:0000259" key="6">
    <source>
        <dbReference type="Pfam" id="PF08281"/>
    </source>
</evidence>
<dbReference type="SUPFAM" id="SSF88946">
    <property type="entry name" value="Sigma2 domain of RNA polymerase sigma factors"/>
    <property type="match status" value="1"/>
</dbReference>
<organism evidence="7 8">
    <name type="scientific">Sphingomonas natans</name>
    <dbReference type="NCBI Taxonomy" id="3063330"/>
    <lineage>
        <taxon>Bacteria</taxon>
        <taxon>Pseudomonadati</taxon>
        <taxon>Pseudomonadota</taxon>
        <taxon>Alphaproteobacteria</taxon>
        <taxon>Sphingomonadales</taxon>
        <taxon>Sphingomonadaceae</taxon>
        <taxon>Sphingomonas</taxon>
    </lineage>
</organism>
<dbReference type="CDD" id="cd06171">
    <property type="entry name" value="Sigma70_r4"/>
    <property type="match status" value="1"/>
</dbReference>
<feature type="domain" description="RNA polymerase sigma factor 70 region 4 type 2" evidence="6">
    <location>
        <begin position="119"/>
        <end position="170"/>
    </location>
</feature>
<dbReference type="InterPro" id="IPR007627">
    <property type="entry name" value="RNA_pol_sigma70_r2"/>
</dbReference>
<evidence type="ECO:0000259" key="5">
    <source>
        <dbReference type="Pfam" id="PF04542"/>
    </source>
</evidence>
<protein>
    <submittedName>
        <fullName evidence="7">Sigma-70 family RNA polymerase sigma factor</fullName>
    </submittedName>
</protein>
<dbReference type="NCBIfam" id="TIGR02937">
    <property type="entry name" value="sigma70-ECF"/>
    <property type="match status" value="1"/>
</dbReference>
<evidence type="ECO:0000313" key="8">
    <source>
        <dbReference type="Proteomes" id="UP001169764"/>
    </source>
</evidence>
<evidence type="ECO:0000256" key="3">
    <source>
        <dbReference type="ARBA" id="ARBA00023082"/>
    </source>
</evidence>
<reference evidence="7" key="1">
    <citation type="submission" date="2023-07" db="EMBL/GenBank/DDBJ databases">
        <authorList>
            <person name="Kim M."/>
        </authorList>
    </citation>
    <scope>NUCLEOTIDE SEQUENCE</scope>
    <source>
        <strain evidence="7">BIUV-7</strain>
    </source>
</reference>
<dbReference type="Gene3D" id="1.10.1740.10">
    <property type="match status" value="1"/>
</dbReference>
<comment type="similarity">
    <text evidence="1">Belongs to the sigma-70 factor family. ECF subfamily.</text>
</comment>
<proteinExistence type="inferred from homology"/>
<dbReference type="PANTHER" id="PTHR43133">
    <property type="entry name" value="RNA POLYMERASE ECF-TYPE SIGMA FACTO"/>
    <property type="match status" value="1"/>
</dbReference>
<dbReference type="InterPro" id="IPR036388">
    <property type="entry name" value="WH-like_DNA-bd_sf"/>
</dbReference>
<dbReference type="PANTHER" id="PTHR43133:SF63">
    <property type="entry name" value="RNA POLYMERASE SIGMA FACTOR FECI-RELATED"/>
    <property type="match status" value="1"/>
</dbReference>
<evidence type="ECO:0000313" key="7">
    <source>
        <dbReference type="EMBL" id="MDO6414632.1"/>
    </source>
</evidence>
<dbReference type="InterPro" id="IPR039425">
    <property type="entry name" value="RNA_pol_sigma-70-like"/>
</dbReference>
<evidence type="ECO:0000256" key="2">
    <source>
        <dbReference type="ARBA" id="ARBA00023015"/>
    </source>
</evidence>
<gene>
    <name evidence="7" type="ORF">Q4F19_09600</name>
</gene>
<sequence>MASKVSPAIALKVARARWVSEHIIPCEQRMRAWLKRWGVKREDSDEIIQDAYCRIATLETVAHIDDPRAYFFSIIRNLTIRRLRRERVVELQTIAEIDACHDVHQSSPERQAADRQDYQRLLALIRALPPKCRQVVELRKLEGWSQREIAQHFGISEKTVEKQIWLGLKAVRLGWSNGGQTDNEDVLRTARN</sequence>
<dbReference type="Pfam" id="PF04542">
    <property type="entry name" value="Sigma70_r2"/>
    <property type="match status" value="1"/>
</dbReference>